<evidence type="ECO:0000313" key="3">
    <source>
        <dbReference type="EMBL" id="EJU05947.1"/>
    </source>
</evidence>
<accession>M5GF40</accession>
<dbReference type="InterPro" id="IPR052974">
    <property type="entry name" value="GH79_Enzymes"/>
</dbReference>
<protein>
    <recommendedName>
        <fullName evidence="5">Beta-glucuronidase C-terminal domain-containing protein</fullName>
    </recommendedName>
</protein>
<evidence type="ECO:0008006" key="5">
    <source>
        <dbReference type="Google" id="ProtNLM"/>
    </source>
</evidence>
<dbReference type="Gene3D" id="3.20.20.80">
    <property type="entry name" value="Glycosidases"/>
    <property type="match status" value="1"/>
</dbReference>
<evidence type="ECO:0000256" key="2">
    <source>
        <dbReference type="SAM" id="SignalP"/>
    </source>
</evidence>
<proteinExistence type="predicted"/>
<dbReference type="HOGENOM" id="CLU_023945_1_0_1"/>
<keyword evidence="4" id="KW-1185">Reference proteome</keyword>
<sequence length="614" mass="63939">MLPLRLPLLLVLTFVIAQPSPSPTSTPLSLLPYPPSSTLPSIPANFLGISIELSSFTSLLASGSPLPQPFLTHLANVQSRLQAPLRLRIGGNSLDSSLYLPSQPSLLQVLPNAEKDNIPVSVGPQLFQTLAALSASLNISYTLGLPLLTPNNTDSYVPLAAAEAQLNGTLDLVLLGNEPDLYWDHGDRSGYKNYTVSDYMGDFAQEIAGIGTDFQETILGGPTVCCEWDLASLLSSGYLNFTQLKALTLQHYPQDNCFGSYAFPLQYYLSHSNVQQLSAWQEQGVLSARQVGREVRMTEFNSASCGGIPGISDTFAATLWVIDYSLQLATRGYTAAHIHTREPGVSYNVFSPPNTSYSSSLVSSPAVGSAEAATALQQLESGWSTGVTYWPLLVLAEALNPPSAANSTSTSSGLPYTAPLDLGLPDSAAGYALYTSPSWSLASLVLINYASSNVSYSLPANLSGYLPAFGNSSAGLGMRIKYLLAGDTQSVLPEISWAGQGMSPAGDGSLLGGEVVQDQLCTADTAGAGGCVVVVPGPGAALVQFGAGSAGAGGSDTGGGGGGGGGTLTLGVGAGPTTLASSGRRWAGEMGTSLGTWVFWLFVTGFGYWMIIVW</sequence>
<gene>
    <name evidence="3" type="ORF">DACRYDRAFT_102907</name>
</gene>
<organism evidence="3 4">
    <name type="scientific">Dacryopinax primogenitus (strain DJM 731)</name>
    <name type="common">Brown rot fungus</name>
    <dbReference type="NCBI Taxonomy" id="1858805"/>
    <lineage>
        <taxon>Eukaryota</taxon>
        <taxon>Fungi</taxon>
        <taxon>Dikarya</taxon>
        <taxon>Basidiomycota</taxon>
        <taxon>Agaricomycotina</taxon>
        <taxon>Dacrymycetes</taxon>
        <taxon>Dacrymycetales</taxon>
        <taxon>Dacrymycetaceae</taxon>
        <taxon>Dacryopinax</taxon>
    </lineage>
</organism>
<evidence type="ECO:0000256" key="1">
    <source>
        <dbReference type="SAM" id="Phobius"/>
    </source>
</evidence>
<name>M5GF40_DACPD</name>
<dbReference type="OrthoDB" id="2796951at2759"/>
<dbReference type="RefSeq" id="XP_040632841.1">
    <property type="nucleotide sequence ID" value="XM_040767682.1"/>
</dbReference>
<evidence type="ECO:0000313" key="4">
    <source>
        <dbReference type="Proteomes" id="UP000030653"/>
    </source>
</evidence>
<dbReference type="AlphaFoldDB" id="M5GF40"/>
<feature type="signal peptide" evidence="2">
    <location>
        <begin position="1"/>
        <end position="17"/>
    </location>
</feature>
<dbReference type="InterPro" id="IPR017853">
    <property type="entry name" value="GH"/>
</dbReference>
<dbReference type="EMBL" id="JH795855">
    <property type="protein sequence ID" value="EJU05947.1"/>
    <property type="molecule type" value="Genomic_DNA"/>
</dbReference>
<reference evidence="3 4" key="1">
    <citation type="journal article" date="2012" name="Science">
        <title>The Paleozoic origin of enzymatic lignin decomposition reconstructed from 31 fungal genomes.</title>
        <authorList>
            <person name="Floudas D."/>
            <person name="Binder M."/>
            <person name="Riley R."/>
            <person name="Barry K."/>
            <person name="Blanchette R.A."/>
            <person name="Henrissat B."/>
            <person name="Martinez A.T."/>
            <person name="Otillar R."/>
            <person name="Spatafora J.W."/>
            <person name="Yadav J.S."/>
            <person name="Aerts A."/>
            <person name="Benoit I."/>
            <person name="Boyd A."/>
            <person name="Carlson A."/>
            <person name="Copeland A."/>
            <person name="Coutinho P.M."/>
            <person name="de Vries R.P."/>
            <person name="Ferreira P."/>
            <person name="Findley K."/>
            <person name="Foster B."/>
            <person name="Gaskell J."/>
            <person name="Glotzer D."/>
            <person name="Gorecki P."/>
            <person name="Heitman J."/>
            <person name="Hesse C."/>
            <person name="Hori C."/>
            <person name="Igarashi K."/>
            <person name="Jurgens J.A."/>
            <person name="Kallen N."/>
            <person name="Kersten P."/>
            <person name="Kohler A."/>
            <person name="Kuees U."/>
            <person name="Kumar T.K.A."/>
            <person name="Kuo A."/>
            <person name="LaButti K."/>
            <person name="Larrondo L.F."/>
            <person name="Lindquist E."/>
            <person name="Ling A."/>
            <person name="Lombard V."/>
            <person name="Lucas S."/>
            <person name="Lundell T."/>
            <person name="Martin R."/>
            <person name="McLaughlin D.J."/>
            <person name="Morgenstern I."/>
            <person name="Morin E."/>
            <person name="Murat C."/>
            <person name="Nagy L.G."/>
            <person name="Nolan M."/>
            <person name="Ohm R.A."/>
            <person name="Patyshakuliyeva A."/>
            <person name="Rokas A."/>
            <person name="Ruiz-Duenas F.J."/>
            <person name="Sabat G."/>
            <person name="Salamov A."/>
            <person name="Samejima M."/>
            <person name="Schmutz J."/>
            <person name="Slot J.C."/>
            <person name="St John F."/>
            <person name="Stenlid J."/>
            <person name="Sun H."/>
            <person name="Sun S."/>
            <person name="Syed K."/>
            <person name="Tsang A."/>
            <person name="Wiebenga A."/>
            <person name="Young D."/>
            <person name="Pisabarro A."/>
            <person name="Eastwood D.C."/>
            <person name="Martin F."/>
            <person name="Cullen D."/>
            <person name="Grigoriev I.V."/>
            <person name="Hibbett D.S."/>
        </authorList>
    </citation>
    <scope>NUCLEOTIDE SEQUENCE [LARGE SCALE GENOMIC DNA]</scope>
    <source>
        <strain evidence="3 4">DJM-731 SS1</strain>
    </source>
</reference>
<dbReference type="GeneID" id="63682744"/>
<dbReference type="PANTHER" id="PTHR36183:SF2">
    <property type="entry name" value="BETA-GLUCURONIDASE C-TERMINAL DOMAIN-CONTAINING PROTEIN"/>
    <property type="match status" value="1"/>
</dbReference>
<dbReference type="Proteomes" id="UP000030653">
    <property type="component" value="Unassembled WGS sequence"/>
</dbReference>
<dbReference type="STRING" id="1858805.M5GF40"/>
<keyword evidence="1" id="KW-0812">Transmembrane</keyword>
<keyword evidence="1" id="KW-0472">Membrane</keyword>
<feature type="transmembrane region" description="Helical" evidence="1">
    <location>
        <begin position="594"/>
        <end position="613"/>
    </location>
</feature>
<keyword evidence="2" id="KW-0732">Signal</keyword>
<feature type="chain" id="PRO_5004067711" description="Beta-glucuronidase C-terminal domain-containing protein" evidence="2">
    <location>
        <begin position="18"/>
        <end position="614"/>
    </location>
</feature>
<dbReference type="PANTHER" id="PTHR36183">
    <property type="entry name" value="BETA-GLUCURONIDASE"/>
    <property type="match status" value="1"/>
</dbReference>
<dbReference type="SUPFAM" id="SSF51445">
    <property type="entry name" value="(Trans)glycosidases"/>
    <property type="match status" value="1"/>
</dbReference>
<keyword evidence="1" id="KW-1133">Transmembrane helix</keyword>